<evidence type="ECO:0000313" key="11">
    <source>
        <dbReference type="Proteomes" id="UP001303760"/>
    </source>
</evidence>
<evidence type="ECO:0000256" key="1">
    <source>
        <dbReference type="ARBA" id="ARBA00004434"/>
    </source>
</evidence>
<feature type="compositionally biased region" description="Low complexity" evidence="8">
    <location>
        <begin position="40"/>
        <end position="54"/>
    </location>
</feature>
<dbReference type="AlphaFoldDB" id="A0AAN7CJS6"/>
<evidence type="ECO:0000256" key="4">
    <source>
        <dbReference type="ARBA" id="ARBA00022989"/>
    </source>
</evidence>
<dbReference type="PANTHER" id="PTHR14009:SF6">
    <property type="entry name" value="LETM1 RBD DOMAIN-CONTAINING PROTEIN"/>
    <property type="match status" value="1"/>
</dbReference>
<evidence type="ECO:0000256" key="5">
    <source>
        <dbReference type="ARBA" id="ARBA00023128"/>
    </source>
</evidence>
<dbReference type="PROSITE" id="PS51758">
    <property type="entry name" value="LETM1_RBD"/>
    <property type="match status" value="1"/>
</dbReference>
<feature type="compositionally biased region" description="Low complexity" evidence="8">
    <location>
        <begin position="63"/>
        <end position="76"/>
    </location>
</feature>
<proteinExistence type="predicted"/>
<evidence type="ECO:0000256" key="7">
    <source>
        <dbReference type="PROSITE-ProRule" id="PRU01094"/>
    </source>
</evidence>
<dbReference type="InterPro" id="IPR033122">
    <property type="entry name" value="LETM1-like_RBD"/>
</dbReference>
<evidence type="ECO:0000256" key="6">
    <source>
        <dbReference type="ARBA" id="ARBA00023136"/>
    </source>
</evidence>
<dbReference type="EMBL" id="MU860003">
    <property type="protein sequence ID" value="KAK4242921.1"/>
    <property type="molecule type" value="Genomic_DNA"/>
</dbReference>
<keyword evidence="4" id="KW-1133">Transmembrane helix</keyword>
<keyword evidence="11" id="KW-1185">Reference proteome</keyword>
<evidence type="ECO:0000313" key="10">
    <source>
        <dbReference type="EMBL" id="KAK4242921.1"/>
    </source>
</evidence>
<dbReference type="GO" id="GO:0043022">
    <property type="term" value="F:ribosome binding"/>
    <property type="evidence" value="ECO:0007669"/>
    <property type="project" value="InterPro"/>
</dbReference>
<evidence type="ECO:0000256" key="2">
    <source>
        <dbReference type="ARBA" id="ARBA00022692"/>
    </source>
</evidence>
<dbReference type="GO" id="GO:0005743">
    <property type="term" value="C:mitochondrial inner membrane"/>
    <property type="evidence" value="ECO:0007669"/>
    <property type="project" value="UniProtKB-SubCell"/>
</dbReference>
<keyword evidence="2" id="KW-0812">Transmembrane</keyword>
<evidence type="ECO:0000256" key="3">
    <source>
        <dbReference type="ARBA" id="ARBA00022792"/>
    </source>
</evidence>
<comment type="caution">
    <text evidence="10">The sequence shown here is derived from an EMBL/GenBank/DDBJ whole genome shotgun (WGS) entry which is preliminary data.</text>
</comment>
<dbReference type="Pfam" id="PF07766">
    <property type="entry name" value="LETM1_RBD"/>
    <property type="match status" value="1"/>
</dbReference>
<feature type="region of interest" description="Disordered" evidence="8">
    <location>
        <begin position="145"/>
        <end position="171"/>
    </location>
</feature>
<keyword evidence="3" id="KW-0999">Mitochondrion inner membrane</keyword>
<name>A0AAN7CJS6_9PEZI</name>
<feature type="domain" description="Letm1 RBD" evidence="9">
    <location>
        <begin position="185"/>
        <end position="361"/>
    </location>
</feature>
<evidence type="ECO:0000259" key="9">
    <source>
        <dbReference type="PROSITE" id="PS51758"/>
    </source>
</evidence>
<evidence type="ECO:0000256" key="8">
    <source>
        <dbReference type="SAM" id="MobiDB-lite"/>
    </source>
</evidence>
<feature type="compositionally biased region" description="Basic and acidic residues" evidence="8">
    <location>
        <begin position="150"/>
        <end position="164"/>
    </location>
</feature>
<reference evidence="10" key="1">
    <citation type="journal article" date="2023" name="Mol. Phylogenet. Evol.">
        <title>Genome-scale phylogeny and comparative genomics of the fungal order Sordariales.</title>
        <authorList>
            <person name="Hensen N."/>
            <person name="Bonometti L."/>
            <person name="Westerberg I."/>
            <person name="Brannstrom I.O."/>
            <person name="Guillou S."/>
            <person name="Cros-Aarteil S."/>
            <person name="Calhoun S."/>
            <person name="Haridas S."/>
            <person name="Kuo A."/>
            <person name="Mondo S."/>
            <person name="Pangilinan J."/>
            <person name="Riley R."/>
            <person name="LaButti K."/>
            <person name="Andreopoulos B."/>
            <person name="Lipzen A."/>
            <person name="Chen C."/>
            <person name="Yan M."/>
            <person name="Daum C."/>
            <person name="Ng V."/>
            <person name="Clum A."/>
            <person name="Steindorff A."/>
            <person name="Ohm R.A."/>
            <person name="Martin F."/>
            <person name="Silar P."/>
            <person name="Natvig D.O."/>
            <person name="Lalanne C."/>
            <person name="Gautier V."/>
            <person name="Ament-Velasquez S.L."/>
            <person name="Kruys A."/>
            <person name="Hutchinson M.I."/>
            <person name="Powell A.J."/>
            <person name="Barry K."/>
            <person name="Miller A.N."/>
            <person name="Grigoriev I.V."/>
            <person name="Debuchy R."/>
            <person name="Gladieux P."/>
            <person name="Hiltunen Thoren M."/>
            <person name="Johannesson H."/>
        </authorList>
    </citation>
    <scope>NUCLEOTIDE SEQUENCE</scope>
    <source>
        <strain evidence="10">CBS 532.94</strain>
    </source>
</reference>
<protein>
    <recommendedName>
        <fullName evidence="9">Letm1 RBD domain-containing protein</fullName>
    </recommendedName>
</protein>
<gene>
    <name evidence="10" type="ORF">C8A03DRAFT_28922</name>
</gene>
<organism evidence="10 11">
    <name type="scientific">Achaetomium macrosporum</name>
    <dbReference type="NCBI Taxonomy" id="79813"/>
    <lineage>
        <taxon>Eukaryota</taxon>
        <taxon>Fungi</taxon>
        <taxon>Dikarya</taxon>
        <taxon>Ascomycota</taxon>
        <taxon>Pezizomycotina</taxon>
        <taxon>Sordariomycetes</taxon>
        <taxon>Sordariomycetidae</taxon>
        <taxon>Sordariales</taxon>
        <taxon>Chaetomiaceae</taxon>
        <taxon>Achaetomium</taxon>
    </lineage>
</organism>
<dbReference type="PANTHER" id="PTHR14009">
    <property type="entry name" value="LEUCINE ZIPPER-EF-HAND CONTAINING TRANSMEMBRANE PROTEIN"/>
    <property type="match status" value="1"/>
</dbReference>
<dbReference type="Proteomes" id="UP001303760">
    <property type="component" value="Unassembled WGS sequence"/>
</dbReference>
<keyword evidence="6" id="KW-0472">Membrane</keyword>
<feature type="compositionally biased region" description="Pro residues" evidence="8">
    <location>
        <begin position="83"/>
        <end position="93"/>
    </location>
</feature>
<reference evidence="10" key="2">
    <citation type="submission" date="2023-05" db="EMBL/GenBank/DDBJ databases">
        <authorList>
            <consortium name="Lawrence Berkeley National Laboratory"/>
            <person name="Steindorff A."/>
            <person name="Hensen N."/>
            <person name="Bonometti L."/>
            <person name="Westerberg I."/>
            <person name="Brannstrom I.O."/>
            <person name="Guillou S."/>
            <person name="Cros-Aarteil S."/>
            <person name="Calhoun S."/>
            <person name="Haridas S."/>
            <person name="Kuo A."/>
            <person name="Mondo S."/>
            <person name="Pangilinan J."/>
            <person name="Riley R."/>
            <person name="Labutti K."/>
            <person name="Andreopoulos B."/>
            <person name="Lipzen A."/>
            <person name="Chen C."/>
            <person name="Yanf M."/>
            <person name="Daum C."/>
            <person name="Ng V."/>
            <person name="Clum A."/>
            <person name="Ohm R."/>
            <person name="Martin F."/>
            <person name="Silar P."/>
            <person name="Natvig D."/>
            <person name="Lalanne C."/>
            <person name="Gautier V."/>
            <person name="Ament-Velasquez S.L."/>
            <person name="Kruys A."/>
            <person name="Hutchinson M.I."/>
            <person name="Powell A.J."/>
            <person name="Barry K."/>
            <person name="Miller A.N."/>
            <person name="Grigoriev I.V."/>
            <person name="Debuchy R."/>
            <person name="Gladieux P."/>
            <person name="Thoren M.H."/>
            <person name="Johannesson H."/>
        </authorList>
    </citation>
    <scope>NUCLEOTIDE SEQUENCE</scope>
    <source>
        <strain evidence="10">CBS 532.94</strain>
    </source>
</reference>
<feature type="region of interest" description="Disordered" evidence="8">
    <location>
        <begin position="40"/>
        <end position="101"/>
    </location>
</feature>
<comment type="subcellular location">
    <subcellularLocation>
        <location evidence="1">Mitochondrion inner membrane</location>
        <topology evidence="1">Single-pass membrane protein</topology>
    </subcellularLocation>
</comment>
<accession>A0AAN7CJS6</accession>
<dbReference type="GO" id="GO:0030003">
    <property type="term" value="P:intracellular monoatomic cation homeostasis"/>
    <property type="evidence" value="ECO:0007669"/>
    <property type="project" value="TreeGrafter"/>
</dbReference>
<dbReference type="InterPro" id="IPR044202">
    <property type="entry name" value="LETM1/MDM38-like"/>
</dbReference>
<sequence length="361" mass="40720">MRRSGLLSSALRANARRFPKCHGQPSTILISLSRELSQSRLLPRRSYSSASPASQPQPPPQQQQPSTTTIFPTPTTRNYDLANPPPTTRPPPLNLASRPPEAAQSFLSQANFSYLLARGKAYLSFYKTGLKHIYTNTRLLYSKKLKSKSKPNDGRGEGEGKGGELRPPPPGTRAHLHLKLRWAHDVRRLPLFALVLLVCEEFTPLVVLALPRAVPLPCRIPRQVERLEKEDWRWREEGRREVANKGEGEVPVTAVAKILGFPVRWWTPGSVVRSRVERRLRFLEEDDELLVRAGGAGALVPEEVRLACADRGIEVLGRGAEELRAALGRWLRLTDTRRVGEQGRKEAVMRLLLRKESEWEQ</sequence>
<keyword evidence="5 7" id="KW-0496">Mitochondrion</keyword>